<gene>
    <name evidence="2" type="ORF">Asera_63720</name>
</gene>
<reference evidence="2" key="1">
    <citation type="submission" date="2020-08" db="EMBL/GenBank/DDBJ databases">
        <title>Whole genome shotgun sequence of Actinocatenispora sera NBRC 101916.</title>
        <authorList>
            <person name="Komaki H."/>
            <person name="Tamura T."/>
        </authorList>
    </citation>
    <scope>NUCLEOTIDE SEQUENCE</scope>
    <source>
        <strain evidence="2">NBRC 101916</strain>
    </source>
</reference>
<dbReference type="Pfam" id="PF08759">
    <property type="entry name" value="GT-D"/>
    <property type="match status" value="1"/>
</dbReference>
<protein>
    <recommendedName>
        <fullName evidence="1">Glycosyltransferase GT-D fold domain-containing protein</fullName>
    </recommendedName>
</protein>
<evidence type="ECO:0000313" key="3">
    <source>
        <dbReference type="Proteomes" id="UP000680750"/>
    </source>
</evidence>
<sequence length="308" mass="34993">MINKARRALRRLVTPLQAIDRNFAPLPKALKDQHAQDRKVLQKILAELKEQRQYLEVFRLAVTGPILDDVESVMGPRQIGFLETLAEIRKNRLSFARFGDGELRIMLRPDYKLRFQRNSPELRQALRALLTEPRYREAPNLLLGMPFPYGVRHWSGVWADIWPQMRPLVSNLDRFGTTHVSRPVFFSYTHDAGVAAWRSIWADRRICVITGANSRFALLPELFDNVAEATFLHSTPRNAFDDVPRLVTEAVARDADLFLIALGPAGTVLAAELALRGQWALDVGHISDSYLVEYENGAWPESKAIVTA</sequence>
<proteinExistence type="predicted"/>
<feature type="domain" description="Glycosyltransferase GT-D fold" evidence="1">
    <location>
        <begin position="95"/>
        <end position="290"/>
    </location>
</feature>
<name>A0A810L9M3_9ACTN</name>
<accession>A0A810L9M3</accession>
<dbReference type="Proteomes" id="UP000680750">
    <property type="component" value="Chromosome"/>
</dbReference>
<evidence type="ECO:0000313" key="2">
    <source>
        <dbReference type="EMBL" id="BCJ32264.1"/>
    </source>
</evidence>
<dbReference type="EMBL" id="AP023354">
    <property type="protein sequence ID" value="BCJ32264.1"/>
    <property type="molecule type" value="Genomic_DNA"/>
</dbReference>
<dbReference type="KEGG" id="aser:Asera_63720"/>
<evidence type="ECO:0000259" key="1">
    <source>
        <dbReference type="Pfam" id="PF08759"/>
    </source>
</evidence>
<organism evidence="2 3">
    <name type="scientific">Actinocatenispora sera</name>
    <dbReference type="NCBI Taxonomy" id="390989"/>
    <lineage>
        <taxon>Bacteria</taxon>
        <taxon>Bacillati</taxon>
        <taxon>Actinomycetota</taxon>
        <taxon>Actinomycetes</taxon>
        <taxon>Micromonosporales</taxon>
        <taxon>Micromonosporaceae</taxon>
        <taxon>Actinocatenispora</taxon>
    </lineage>
</organism>
<keyword evidence="3" id="KW-1185">Reference proteome</keyword>
<dbReference type="InterPro" id="IPR014869">
    <property type="entry name" value="GT-D"/>
</dbReference>
<dbReference type="AlphaFoldDB" id="A0A810L9M3"/>